<proteinExistence type="inferred from homology"/>
<reference evidence="6" key="1">
    <citation type="submission" date="2024-04" db="EMBL/GenBank/DDBJ databases">
        <authorList>
            <person name="Shaw F."/>
            <person name="Minotto A."/>
        </authorList>
    </citation>
    <scope>NUCLEOTIDE SEQUENCE [LARGE SCALE GENOMIC DNA]</scope>
</reference>
<evidence type="ECO:0000256" key="4">
    <source>
        <dbReference type="RuleBase" id="RU364152"/>
    </source>
</evidence>
<gene>
    <name evidence="4" type="primary">MED20</name>
    <name evidence="5" type="ORF">GFSPODELE1_LOCUS3238</name>
</gene>
<dbReference type="Proteomes" id="UP001497453">
    <property type="component" value="Chromosome 2"/>
</dbReference>
<comment type="subcellular location">
    <subcellularLocation>
        <location evidence="1 4">Nucleus</location>
    </subcellularLocation>
</comment>
<evidence type="ECO:0000313" key="5">
    <source>
        <dbReference type="EMBL" id="CAL1700655.1"/>
    </source>
</evidence>
<comment type="similarity">
    <text evidence="2 4">Belongs to the Mediator complex subunit 20 family.</text>
</comment>
<keyword evidence="3 4" id="KW-0539">Nucleus</keyword>
<keyword evidence="4" id="KW-0805">Transcription regulation</keyword>
<dbReference type="Pfam" id="PF08612">
    <property type="entry name" value="Med20"/>
    <property type="match status" value="1"/>
</dbReference>
<organism evidence="5 6">
    <name type="scientific">Somion occarium</name>
    <dbReference type="NCBI Taxonomy" id="3059160"/>
    <lineage>
        <taxon>Eukaryota</taxon>
        <taxon>Fungi</taxon>
        <taxon>Dikarya</taxon>
        <taxon>Basidiomycota</taxon>
        <taxon>Agaricomycotina</taxon>
        <taxon>Agaricomycetes</taxon>
        <taxon>Polyporales</taxon>
        <taxon>Cerrenaceae</taxon>
        <taxon>Somion</taxon>
    </lineage>
</organism>
<name>A0ABP1CYB9_9APHY</name>
<keyword evidence="4" id="KW-0804">Transcription</keyword>
<evidence type="ECO:0000313" key="6">
    <source>
        <dbReference type="Proteomes" id="UP001497453"/>
    </source>
</evidence>
<protein>
    <recommendedName>
        <fullName evidence="4">Mediator of RNA polymerase II transcription subunit 20</fullName>
    </recommendedName>
    <alternativeName>
        <fullName evidence="4">Mediator complex subunit 20</fullName>
    </alternativeName>
</protein>
<keyword evidence="4" id="KW-0010">Activator</keyword>
<evidence type="ECO:0000256" key="3">
    <source>
        <dbReference type="ARBA" id="ARBA00023242"/>
    </source>
</evidence>
<accession>A0ABP1CYB9</accession>
<dbReference type="InterPro" id="IPR013921">
    <property type="entry name" value="Mediator_Med20"/>
</dbReference>
<evidence type="ECO:0000256" key="2">
    <source>
        <dbReference type="ARBA" id="ARBA00010743"/>
    </source>
</evidence>
<keyword evidence="6" id="KW-1185">Reference proteome</keyword>
<dbReference type="EMBL" id="OZ037945">
    <property type="protein sequence ID" value="CAL1700655.1"/>
    <property type="molecule type" value="Genomic_DNA"/>
</dbReference>
<comment type="subunit">
    <text evidence="4">Component of the Mediator complex.</text>
</comment>
<comment type="function">
    <text evidence="4">Component of the Mediator complex, a coactivator involved in the regulated transcription of nearly all RNA polymerase II-dependent genes. Mediator functions as a bridge to convey information from gene-specific regulatory proteins to the basal RNA polymerase II transcription machinery. Mediator is recruited to promoters by direct interactions with regulatory proteins and serves as a scaffold for the assembly of a functional preinitiation complex with RNA polymerase II and the general transcription factors.</text>
</comment>
<evidence type="ECO:0000256" key="1">
    <source>
        <dbReference type="ARBA" id="ARBA00004123"/>
    </source>
</evidence>
<sequence length="288" mass="32278">MGFTGLARWQNAPPEGLTLIHKNIVLNHRGVLREKWYLTIKSFRTNFSSIPGIRVPSERLMWSVTMKDNAFVILEDGTAPTRFDVLQNFGEDVMYETPHFRQTHMTCNPPGALEALLDQLQARWVSTRGHSQPSGAPQSLQDSGPQLTIIGQVFAVGTDWIVRAGTVQLSGGAMKGMLLEAEYLPLSAFPQTTDETSELLSNFITAMLPHTADAKTVAITISDSQWEELFWDHEDRKGDEQTIKPPEDIYVSGEDMQSEGRKEDWIGVERDRRAAYLVMGGLRMEGLL</sequence>